<evidence type="ECO:0000313" key="2">
    <source>
        <dbReference type="Proteomes" id="UP000239425"/>
    </source>
</evidence>
<dbReference type="Proteomes" id="UP000239425">
    <property type="component" value="Unassembled WGS sequence"/>
</dbReference>
<reference evidence="1 2" key="1">
    <citation type="submission" date="2017-11" db="EMBL/GenBank/DDBJ databases">
        <title>Comparative genomic analysis of Holospora spp., intranuclear symbionts of paramecia.</title>
        <authorList>
            <person name="Garushyants S.K."/>
            <person name="Beliavskaya A."/>
            <person name="Malko D.B."/>
            <person name="Logacheva M.D."/>
            <person name="Rautian M.S."/>
            <person name="Gelfand M.S."/>
        </authorList>
    </citation>
    <scope>NUCLEOTIDE SEQUENCE [LARGE SCALE GENOMIC DNA]</scope>
    <source>
        <strain evidence="2">02AZ16</strain>
    </source>
</reference>
<gene>
    <name evidence="1" type="ORF">HCUR_00361</name>
</gene>
<dbReference type="EMBL" id="PHHC01000076">
    <property type="protein sequence ID" value="PPE04304.1"/>
    <property type="molecule type" value="Genomic_DNA"/>
</dbReference>
<dbReference type="AlphaFoldDB" id="A0A2S5RAE3"/>
<proteinExistence type="predicted"/>
<keyword evidence="2" id="KW-1185">Reference proteome</keyword>
<name>A0A2S5RAE3_9PROT</name>
<comment type="caution">
    <text evidence="1">The sequence shown here is derived from an EMBL/GenBank/DDBJ whole genome shotgun (WGS) entry which is preliminary data.</text>
</comment>
<evidence type="ECO:0000313" key="1">
    <source>
        <dbReference type="EMBL" id="PPE04304.1"/>
    </source>
</evidence>
<protein>
    <submittedName>
        <fullName evidence="1">Uncharacterized protein</fullName>
    </submittedName>
</protein>
<accession>A0A2S5RAE3</accession>
<organism evidence="1 2">
    <name type="scientific">Holospora curviuscula</name>
    <dbReference type="NCBI Taxonomy" id="1082868"/>
    <lineage>
        <taxon>Bacteria</taxon>
        <taxon>Pseudomonadati</taxon>
        <taxon>Pseudomonadota</taxon>
        <taxon>Alphaproteobacteria</taxon>
        <taxon>Holosporales</taxon>
        <taxon>Holosporaceae</taxon>
        <taxon>Holospora</taxon>
    </lineage>
</organism>
<sequence length="80" mass="9228">MISRLENTLGQYKNATKKININALRSKIQTTIRTLQKGYAVLNAKNSLLQSALIECSNPMRLTFRNRVIIRTPNRVLQRE</sequence>